<gene>
    <name evidence="10" type="ORF">RSOL_227010</name>
</gene>
<keyword evidence="5" id="KW-0479">Metal-binding</keyword>
<evidence type="ECO:0000256" key="7">
    <source>
        <dbReference type="ARBA" id="ARBA00023242"/>
    </source>
</evidence>
<proteinExistence type="inferred from homology"/>
<dbReference type="GO" id="GO:0046872">
    <property type="term" value="F:metal ion binding"/>
    <property type="evidence" value="ECO:0007669"/>
    <property type="project" value="UniProtKB-KW"/>
</dbReference>
<protein>
    <submittedName>
        <fullName evidence="10">DDE family endonuclease</fullName>
    </submittedName>
</protein>
<dbReference type="InterPro" id="IPR027806">
    <property type="entry name" value="HARBI1_dom"/>
</dbReference>
<dbReference type="PANTHER" id="PTHR22930">
    <property type="match status" value="1"/>
</dbReference>
<keyword evidence="10" id="KW-0255">Endonuclease</keyword>
<sequence>MPAITEHVAATKTLTQAFIYQAVQEAQDMNSAAFIDSLLPPESSDSSLGSDLDLSLGSESDNERGSLQTPLHTTILPLSDLLAEALAALHSSHYLNERISIQKSGEMLTLTLYEYRNSRPEIFRDHLRVNPHTFDALVAAIIGDPVFQNNSNNSQIPVDQQVAVALYRLGHYGNAVSVKDVGLWAGWGAGTVDLVTRRFFVAICRPNFYQASVSWPTAEEQESAMEWVESQTCFEWHNGWLMVDGTLVILDRRPGHYGNSYYDRKCNYSLNVQIICLPNLRIIDFGVGLPGSQHDAAAWKHTRLPTEHVRLLGQDDWIWGDSAYPIRKWIVSPYKVPEKNIPQNAAFNYQVSRVRVRSEHCNALLKGRFPSLRGLRVRIDNSIHTSFATIWVTVCVALHNFALVHEGGDYIHNNFFEEGRQILREEAGDEVEIDPRFNQGLGENDVEAGKTKREEIKRRFFEA</sequence>
<evidence type="ECO:0000256" key="8">
    <source>
        <dbReference type="SAM" id="MobiDB-lite"/>
    </source>
</evidence>
<name>X8J5T3_9AGAM</name>
<dbReference type="InterPro" id="IPR045249">
    <property type="entry name" value="HARBI1-like"/>
</dbReference>
<evidence type="ECO:0000256" key="2">
    <source>
        <dbReference type="ARBA" id="ARBA00004123"/>
    </source>
</evidence>
<dbReference type="PANTHER" id="PTHR22930:SF85">
    <property type="entry name" value="GH03217P-RELATED"/>
    <property type="match status" value="1"/>
</dbReference>
<evidence type="ECO:0000256" key="5">
    <source>
        <dbReference type="ARBA" id="ARBA00022723"/>
    </source>
</evidence>
<feature type="compositionally biased region" description="Low complexity" evidence="8">
    <location>
        <begin position="45"/>
        <end position="59"/>
    </location>
</feature>
<evidence type="ECO:0000256" key="6">
    <source>
        <dbReference type="ARBA" id="ARBA00022801"/>
    </source>
</evidence>
<comment type="cofactor">
    <cofactor evidence="1">
        <name>a divalent metal cation</name>
        <dbReference type="ChEBI" id="CHEBI:60240"/>
    </cofactor>
</comment>
<feature type="region of interest" description="Disordered" evidence="8">
    <location>
        <begin position="45"/>
        <end position="67"/>
    </location>
</feature>
<dbReference type="AlphaFoldDB" id="X8J5T3"/>
<keyword evidence="6" id="KW-0378">Hydrolase</keyword>
<comment type="similarity">
    <text evidence="3">Belongs to the HARBI1 family.</text>
</comment>
<organism evidence="10 11">
    <name type="scientific">Rhizoctonia solani AG-3 Rhs1AP</name>
    <dbReference type="NCBI Taxonomy" id="1086054"/>
    <lineage>
        <taxon>Eukaryota</taxon>
        <taxon>Fungi</taxon>
        <taxon>Dikarya</taxon>
        <taxon>Basidiomycota</taxon>
        <taxon>Agaricomycotina</taxon>
        <taxon>Agaricomycetes</taxon>
        <taxon>Cantharellales</taxon>
        <taxon>Ceratobasidiaceae</taxon>
        <taxon>Rhizoctonia</taxon>
    </lineage>
</organism>
<dbReference type="GO" id="GO:0004519">
    <property type="term" value="F:endonuclease activity"/>
    <property type="evidence" value="ECO:0007669"/>
    <property type="project" value="UniProtKB-KW"/>
</dbReference>
<evidence type="ECO:0000256" key="1">
    <source>
        <dbReference type="ARBA" id="ARBA00001968"/>
    </source>
</evidence>
<evidence type="ECO:0000259" key="9">
    <source>
        <dbReference type="Pfam" id="PF13359"/>
    </source>
</evidence>
<accession>X8J5T3</accession>
<dbReference type="GO" id="GO:0005634">
    <property type="term" value="C:nucleus"/>
    <property type="evidence" value="ECO:0007669"/>
    <property type="project" value="UniProtKB-SubCell"/>
</dbReference>
<dbReference type="Pfam" id="PF13359">
    <property type="entry name" value="DDE_Tnp_4"/>
    <property type="match status" value="1"/>
</dbReference>
<comment type="caution">
    <text evidence="10">The sequence shown here is derived from an EMBL/GenBank/DDBJ whole genome shotgun (WGS) entry which is preliminary data.</text>
</comment>
<dbReference type="OrthoDB" id="3246760at2759"/>
<reference evidence="11" key="1">
    <citation type="journal article" date="2014" name="Genome Announc.">
        <title>Draft genome sequence of the plant-pathogenic soil fungus Rhizoctonia solani anastomosis group 3 strain Rhs1AP.</title>
        <authorList>
            <person name="Cubeta M.A."/>
            <person name="Thomas E."/>
            <person name="Dean R.A."/>
            <person name="Jabaji S."/>
            <person name="Neate S.M."/>
            <person name="Tavantzis S."/>
            <person name="Toda T."/>
            <person name="Vilgalys R."/>
            <person name="Bharathan N."/>
            <person name="Fedorova-Abrams N."/>
            <person name="Pakala S.B."/>
            <person name="Pakala S.M."/>
            <person name="Zafar N."/>
            <person name="Joardar V."/>
            <person name="Losada L."/>
            <person name="Nierman W.C."/>
        </authorList>
    </citation>
    <scope>NUCLEOTIDE SEQUENCE [LARGE SCALE GENOMIC DNA]</scope>
    <source>
        <strain evidence="11">AG-3</strain>
    </source>
</reference>
<keyword evidence="4" id="KW-0540">Nuclease</keyword>
<dbReference type="Proteomes" id="UP000030108">
    <property type="component" value="Unassembled WGS sequence"/>
</dbReference>
<evidence type="ECO:0000256" key="3">
    <source>
        <dbReference type="ARBA" id="ARBA00006958"/>
    </source>
</evidence>
<dbReference type="GO" id="GO:0016787">
    <property type="term" value="F:hydrolase activity"/>
    <property type="evidence" value="ECO:0007669"/>
    <property type="project" value="UniProtKB-KW"/>
</dbReference>
<evidence type="ECO:0000313" key="10">
    <source>
        <dbReference type="EMBL" id="EUC57648.1"/>
    </source>
</evidence>
<feature type="domain" description="DDE Tnp4" evidence="9">
    <location>
        <begin position="243"/>
        <end position="400"/>
    </location>
</feature>
<comment type="subcellular location">
    <subcellularLocation>
        <location evidence="2">Nucleus</location>
    </subcellularLocation>
</comment>
<keyword evidence="7" id="KW-0539">Nucleus</keyword>
<evidence type="ECO:0000313" key="11">
    <source>
        <dbReference type="Proteomes" id="UP000030108"/>
    </source>
</evidence>
<dbReference type="EMBL" id="JATN01000322">
    <property type="protein sequence ID" value="EUC57648.1"/>
    <property type="molecule type" value="Genomic_DNA"/>
</dbReference>
<evidence type="ECO:0000256" key="4">
    <source>
        <dbReference type="ARBA" id="ARBA00022722"/>
    </source>
</evidence>